<name>A0ABD5QM50_9EURY</name>
<accession>A0ABD5QM50</accession>
<dbReference type="Gene3D" id="1.10.10.10">
    <property type="entry name" value="Winged helix-like DNA-binding domain superfamily/Winged helix DNA-binding domain"/>
    <property type="match status" value="1"/>
</dbReference>
<dbReference type="PANTHER" id="PTHR47429">
    <property type="entry name" value="PROTEIN TWIN LOV 1"/>
    <property type="match status" value="1"/>
</dbReference>
<dbReference type="InterPro" id="IPR000700">
    <property type="entry name" value="PAS-assoc_C"/>
</dbReference>
<dbReference type="SUPFAM" id="SSF88659">
    <property type="entry name" value="Sigma3 and sigma4 domains of RNA polymerase sigma factors"/>
    <property type="match status" value="1"/>
</dbReference>
<dbReference type="PROSITE" id="PS50112">
    <property type="entry name" value="PAS"/>
    <property type="match status" value="1"/>
</dbReference>
<evidence type="ECO:0000256" key="3">
    <source>
        <dbReference type="ARBA" id="ARBA00022991"/>
    </source>
</evidence>
<feature type="region of interest" description="Disordered" evidence="6">
    <location>
        <begin position="1"/>
        <end position="47"/>
    </location>
</feature>
<keyword evidence="2" id="KW-0288">FMN</keyword>
<evidence type="ECO:0000256" key="4">
    <source>
        <dbReference type="ARBA" id="ARBA00023015"/>
    </source>
</evidence>
<proteinExistence type="predicted"/>
<dbReference type="Gene3D" id="3.30.450.20">
    <property type="entry name" value="PAS domain"/>
    <property type="match status" value="1"/>
</dbReference>
<evidence type="ECO:0000259" key="8">
    <source>
        <dbReference type="PROSITE" id="PS50113"/>
    </source>
</evidence>
<dbReference type="PANTHER" id="PTHR47429:SF2">
    <property type="entry name" value="PROTEIN TWIN LOV 1"/>
    <property type="match status" value="1"/>
</dbReference>
<evidence type="ECO:0000256" key="1">
    <source>
        <dbReference type="ARBA" id="ARBA00022630"/>
    </source>
</evidence>
<dbReference type="InterPro" id="IPR029016">
    <property type="entry name" value="GAF-like_dom_sf"/>
</dbReference>
<dbReference type="SUPFAM" id="SSF55781">
    <property type="entry name" value="GAF domain-like"/>
    <property type="match status" value="1"/>
</dbReference>
<evidence type="ECO:0000256" key="6">
    <source>
        <dbReference type="SAM" id="MobiDB-lite"/>
    </source>
</evidence>
<sequence>MTRSSDPDVDSEPNLGPEPTLDRGSPEGDPATSASTDAVDESLKTRTMDEAPVGITVADATRPDMPLIYANAAFERITGFPPSYAVGRNCRFLQGEATREKPVMRMRTAIEDGTATTVELRNYRRSGELFWNEVTIAPLRNDADEIVYYVGFQQDVTRRKRAEQAAADRASRIEHERNVQRRLLERLDGVVADVSEAVARASSRTELERAVVRSLSNTYAGAWIGTYDPASETIASRVAAGSTCSDAETLQVAIDGPGDRGVEAAITAAFDDRSVHLEPIESAESTAAAAVAGVPLYFGTATYGAIAVYVRTAEFREHERDVLTTVGRIVAIGLNALESQRTLHGDEVVQFRLAIDGHPLAAFAGALSRGLQYVGRVGDREERSLLFELADAGDVDVETIHAAAEETGIVVHAVLAEATDVPVIELSVGDASLRDLLREYSGELCGWELEKGIATTTVEVGREELARSLANDAMDRFETADLVEYRRHERRHETRHEFVAEIESRLTERQRAALVRAHTAGYFEWPHGTSGDELAESMGVSRSTFHQHLRAAQRKLATALFDR</sequence>
<keyword evidence="3" id="KW-0157">Chromophore</keyword>
<dbReference type="Proteomes" id="UP001596145">
    <property type="component" value="Unassembled WGS sequence"/>
</dbReference>
<dbReference type="InterPro" id="IPR000014">
    <property type="entry name" value="PAS"/>
</dbReference>
<dbReference type="CDD" id="cd00130">
    <property type="entry name" value="PAS"/>
    <property type="match status" value="1"/>
</dbReference>
<feature type="domain" description="PAS" evidence="7">
    <location>
        <begin position="40"/>
        <end position="113"/>
    </location>
</feature>
<evidence type="ECO:0000313" key="10">
    <source>
        <dbReference type="Proteomes" id="UP001596145"/>
    </source>
</evidence>
<dbReference type="InterPro" id="IPR007050">
    <property type="entry name" value="HTH_bacterioopsin"/>
</dbReference>
<keyword evidence="5" id="KW-0804">Transcription</keyword>
<organism evidence="9 10">
    <name type="scientific">Halorubrum glutamatedens</name>
    <dbReference type="NCBI Taxonomy" id="2707018"/>
    <lineage>
        <taxon>Archaea</taxon>
        <taxon>Methanobacteriati</taxon>
        <taxon>Methanobacteriota</taxon>
        <taxon>Stenosarchaea group</taxon>
        <taxon>Halobacteria</taxon>
        <taxon>Halobacteriales</taxon>
        <taxon>Haloferacaceae</taxon>
        <taxon>Halorubrum</taxon>
    </lineage>
</organism>
<protein>
    <submittedName>
        <fullName evidence="9">Helix-turn-helix domain-containing protein</fullName>
    </submittedName>
</protein>
<dbReference type="InterPro" id="IPR001610">
    <property type="entry name" value="PAC"/>
</dbReference>
<dbReference type="InterPro" id="IPR003018">
    <property type="entry name" value="GAF"/>
</dbReference>
<dbReference type="Pfam" id="PF13185">
    <property type="entry name" value="GAF_2"/>
    <property type="match status" value="1"/>
</dbReference>
<reference evidence="9 10" key="1">
    <citation type="journal article" date="2019" name="Int. J. Syst. Evol. Microbiol.">
        <title>The Global Catalogue of Microorganisms (GCM) 10K type strain sequencing project: providing services to taxonomists for standard genome sequencing and annotation.</title>
        <authorList>
            <consortium name="The Broad Institute Genomics Platform"/>
            <consortium name="The Broad Institute Genome Sequencing Center for Infectious Disease"/>
            <person name="Wu L."/>
            <person name="Ma J."/>
        </authorList>
    </citation>
    <scope>NUCLEOTIDE SEQUENCE [LARGE SCALE GENOMIC DNA]</scope>
    <source>
        <strain evidence="9 10">CGMCC 1.16026</strain>
    </source>
</reference>
<dbReference type="InterPro" id="IPR036388">
    <property type="entry name" value="WH-like_DNA-bd_sf"/>
</dbReference>
<dbReference type="EMBL" id="JBHSKV010000001">
    <property type="protein sequence ID" value="MFC5133188.1"/>
    <property type="molecule type" value="Genomic_DNA"/>
</dbReference>
<keyword evidence="4" id="KW-0805">Transcription regulation</keyword>
<dbReference type="Pfam" id="PF15915">
    <property type="entry name" value="BAT"/>
    <property type="match status" value="1"/>
</dbReference>
<keyword evidence="1" id="KW-0285">Flavoprotein</keyword>
<dbReference type="InterPro" id="IPR031803">
    <property type="entry name" value="BAT_GAF/HTH-assoc"/>
</dbReference>
<gene>
    <name evidence="9" type="ORF">ACFPJA_00395</name>
</gene>
<dbReference type="PROSITE" id="PS50113">
    <property type="entry name" value="PAC"/>
    <property type="match status" value="1"/>
</dbReference>
<dbReference type="NCBIfam" id="TIGR00229">
    <property type="entry name" value="sensory_box"/>
    <property type="match status" value="1"/>
</dbReference>
<dbReference type="Pfam" id="PF13426">
    <property type="entry name" value="PAS_9"/>
    <property type="match status" value="1"/>
</dbReference>
<dbReference type="Gene3D" id="3.30.450.40">
    <property type="match status" value="1"/>
</dbReference>
<dbReference type="Pfam" id="PF04967">
    <property type="entry name" value="HTH_10"/>
    <property type="match status" value="1"/>
</dbReference>
<dbReference type="InterPro" id="IPR013324">
    <property type="entry name" value="RNA_pol_sigma_r3/r4-like"/>
</dbReference>
<dbReference type="SMART" id="SM00086">
    <property type="entry name" value="PAC"/>
    <property type="match status" value="1"/>
</dbReference>
<evidence type="ECO:0000313" key="9">
    <source>
        <dbReference type="EMBL" id="MFC5133188.1"/>
    </source>
</evidence>
<dbReference type="SUPFAM" id="SSF55785">
    <property type="entry name" value="PYP-like sensor domain (PAS domain)"/>
    <property type="match status" value="1"/>
</dbReference>
<comment type="caution">
    <text evidence="9">The sequence shown here is derived from an EMBL/GenBank/DDBJ whole genome shotgun (WGS) entry which is preliminary data.</text>
</comment>
<dbReference type="AlphaFoldDB" id="A0ABD5QM50"/>
<dbReference type="RefSeq" id="WP_122104120.1">
    <property type="nucleotide sequence ID" value="NZ_JBHSKV010000001.1"/>
</dbReference>
<evidence type="ECO:0000256" key="2">
    <source>
        <dbReference type="ARBA" id="ARBA00022643"/>
    </source>
</evidence>
<evidence type="ECO:0000259" key="7">
    <source>
        <dbReference type="PROSITE" id="PS50112"/>
    </source>
</evidence>
<keyword evidence="10" id="KW-1185">Reference proteome</keyword>
<dbReference type="InterPro" id="IPR035965">
    <property type="entry name" value="PAS-like_dom_sf"/>
</dbReference>
<feature type="domain" description="PAC" evidence="8">
    <location>
        <begin position="116"/>
        <end position="168"/>
    </location>
</feature>
<evidence type="ECO:0000256" key="5">
    <source>
        <dbReference type="ARBA" id="ARBA00023163"/>
    </source>
</evidence>